<proteinExistence type="predicted"/>
<dbReference type="SUPFAM" id="SSF46689">
    <property type="entry name" value="Homeodomain-like"/>
    <property type="match status" value="2"/>
</dbReference>
<dbReference type="Proteomes" id="UP000031561">
    <property type="component" value="Unassembled WGS sequence"/>
</dbReference>
<feature type="domain" description="HTH araC/xylS-type" evidence="4">
    <location>
        <begin position="200"/>
        <end position="299"/>
    </location>
</feature>
<dbReference type="PROSITE" id="PS01124">
    <property type="entry name" value="HTH_ARAC_FAMILY_2"/>
    <property type="match status" value="1"/>
</dbReference>
<evidence type="ECO:0000256" key="2">
    <source>
        <dbReference type="ARBA" id="ARBA00023125"/>
    </source>
</evidence>
<accession>A0ABD4T4S6</accession>
<dbReference type="InterPro" id="IPR009057">
    <property type="entry name" value="Homeodomain-like_sf"/>
</dbReference>
<dbReference type="EMBL" id="JTHE03000071">
    <property type="protein sequence ID" value="MCM1983688.1"/>
    <property type="molecule type" value="Genomic_DNA"/>
</dbReference>
<dbReference type="SMART" id="SM00342">
    <property type="entry name" value="HTH_ARAC"/>
    <property type="match status" value="1"/>
</dbReference>
<protein>
    <submittedName>
        <fullName evidence="5">AraC family transcriptional regulator</fullName>
    </submittedName>
</protein>
<name>A0ABD4T4S6_9CYAN</name>
<keyword evidence="1" id="KW-0805">Transcription regulation</keyword>
<dbReference type="Pfam" id="PF12833">
    <property type="entry name" value="HTH_18"/>
    <property type="match status" value="1"/>
</dbReference>
<dbReference type="InterPro" id="IPR050204">
    <property type="entry name" value="AraC_XylS_family_regulators"/>
</dbReference>
<dbReference type="PANTHER" id="PTHR46796">
    <property type="entry name" value="HTH-TYPE TRANSCRIPTIONAL ACTIVATOR RHAS-RELATED"/>
    <property type="match status" value="1"/>
</dbReference>
<dbReference type="InterPro" id="IPR018060">
    <property type="entry name" value="HTH_AraC"/>
</dbReference>
<dbReference type="InterPro" id="IPR018062">
    <property type="entry name" value="HTH_AraC-typ_CS"/>
</dbReference>
<sequence>MQKKALVLDAKQANTSEQVLPVAPLQASNPIFWKTLHAELHCQPPHETPLHTTPSTVLCIQLGETVEEEWWMEGDYRKQSVSLTQISLYPPNLERKVRWHQDKSFLLICLHEDFMVHMTSEGDLPSLPRLVPQIGFDDPFIWEMGKLFREELSQDPRENSFYVETLALALGSYLAEHYSEQHFQIKHGGDRGSLTTYQIRQLEDYVQARLGEKISLDDMAGVLDMSVFYFSRRFKDTTNLAPYQYVMRARIERSQTLLRNHPELSILEIALQCGFSNPSHFANYFRKWVGVTPRQYRQDF</sequence>
<evidence type="ECO:0000259" key="4">
    <source>
        <dbReference type="PROSITE" id="PS01124"/>
    </source>
</evidence>
<dbReference type="GO" id="GO:0006355">
    <property type="term" value="P:regulation of DNA-templated transcription"/>
    <property type="evidence" value="ECO:0007669"/>
    <property type="project" value="UniProtKB-ARBA"/>
</dbReference>
<gene>
    <name evidence="5" type="ORF">QQ91_0012755</name>
</gene>
<dbReference type="AlphaFoldDB" id="A0ABD4T4S6"/>
<keyword evidence="6" id="KW-1185">Reference proteome</keyword>
<evidence type="ECO:0000256" key="3">
    <source>
        <dbReference type="ARBA" id="ARBA00023163"/>
    </source>
</evidence>
<evidence type="ECO:0000256" key="1">
    <source>
        <dbReference type="ARBA" id="ARBA00023015"/>
    </source>
</evidence>
<dbReference type="PROSITE" id="PS00041">
    <property type="entry name" value="HTH_ARAC_FAMILY_1"/>
    <property type="match status" value="1"/>
</dbReference>
<organism evidence="5 6">
    <name type="scientific">Lyngbya confervoides BDU141951</name>
    <dbReference type="NCBI Taxonomy" id="1574623"/>
    <lineage>
        <taxon>Bacteria</taxon>
        <taxon>Bacillati</taxon>
        <taxon>Cyanobacteriota</taxon>
        <taxon>Cyanophyceae</taxon>
        <taxon>Oscillatoriophycideae</taxon>
        <taxon>Oscillatoriales</taxon>
        <taxon>Microcoleaceae</taxon>
        <taxon>Lyngbya</taxon>
    </lineage>
</organism>
<keyword evidence="3" id="KW-0804">Transcription</keyword>
<reference evidence="5 6" key="1">
    <citation type="journal article" date="2015" name="Genome Announc.">
        <title>Draft Genome Sequence of Filamentous Marine Cyanobacterium Lyngbya confervoides Strain BDU141951.</title>
        <authorList>
            <person name="Chandrababunaidu M.M."/>
            <person name="Sen D."/>
            <person name="Tripathy S."/>
        </authorList>
    </citation>
    <scope>NUCLEOTIDE SEQUENCE [LARGE SCALE GENOMIC DNA]</scope>
    <source>
        <strain evidence="5 6">BDU141951</strain>
    </source>
</reference>
<keyword evidence="2" id="KW-0238">DNA-binding</keyword>
<dbReference type="PANTHER" id="PTHR46796:SF6">
    <property type="entry name" value="ARAC SUBFAMILY"/>
    <property type="match status" value="1"/>
</dbReference>
<evidence type="ECO:0000313" key="6">
    <source>
        <dbReference type="Proteomes" id="UP000031561"/>
    </source>
</evidence>
<dbReference type="RefSeq" id="WP_166282623.1">
    <property type="nucleotide sequence ID" value="NZ_JTHE03000071.1"/>
</dbReference>
<dbReference type="InterPro" id="IPR020449">
    <property type="entry name" value="Tscrpt_reg_AraC-type_HTH"/>
</dbReference>
<dbReference type="GO" id="GO:0003677">
    <property type="term" value="F:DNA binding"/>
    <property type="evidence" value="ECO:0007669"/>
    <property type="project" value="UniProtKB-KW"/>
</dbReference>
<dbReference type="PRINTS" id="PR00032">
    <property type="entry name" value="HTHARAC"/>
</dbReference>
<dbReference type="Gene3D" id="1.10.10.60">
    <property type="entry name" value="Homeodomain-like"/>
    <property type="match status" value="2"/>
</dbReference>
<comment type="caution">
    <text evidence="5">The sequence shown here is derived from an EMBL/GenBank/DDBJ whole genome shotgun (WGS) entry which is preliminary data.</text>
</comment>
<evidence type="ECO:0000313" key="5">
    <source>
        <dbReference type="EMBL" id="MCM1983688.1"/>
    </source>
</evidence>